<feature type="region of interest" description="Disordered" evidence="1">
    <location>
        <begin position="84"/>
        <end position="112"/>
    </location>
</feature>
<dbReference type="InterPro" id="IPR009148">
    <property type="entry name" value="PcsB-like"/>
</dbReference>
<feature type="compositionally biased region" description="Low complexity" evidence="1">
    <location>
        <begin position="84"/>
        <end position="103"/>
    </location>
</feature>
<feature type="compositionally biased region" description="Polar residues" evidence="1">
    <location>
        <begin position="298"/>
        <end position="311"/>
    </location>
</feature>
<keyword evidence="2" id="KW-0732">Signal</keyword>
<dbReference type="InterPro" id="IPR007921">
    <property type="entry name" value="CHAP_dom"/>
</dbReference>
<feature type="compositionally biased region" description="Low complexity" evidence="1">
    <location>
        <begin position="220"/>
        <end position="234"/>
    </location>
</feature>
<evidence type="ECO:0000313" key="5">
    <source>
        <dbReference type="Proteomes" id="UP000285266"/>
    </source>
</evidence>
<dbReference type="EMBL" id="QRAJ01000003">
    <property type="protein sequence ID" value="ROT87030.1"/>
    <property type="molecule type" value="Genomic_DNA"/>
</dbReference>
<dbReference type="PRINTS" id="PR01852">
    <property type="entry name" value="SIBAPROTEIN"/>
</dbReference>
<feature type="region of interest" description="Disordered" evidence="1">
    <location>
        <begin position="176"/>
        <end position="197"/>
    </location>
</feature>
<dbReference type="RefSeq" id="WP_123644675.1">
    <property type="nucleotide sequence ID" value="NZ_QRAJ01000003.1"/>
</dbReference>
<sequence length="489" mass="50748">MTHTKRISAVAGMMLAAATTLSAGVLGVTYGAQQAQAVPSWGSYQQKVQDHEDLKGQLSGVNAQLADQILKLNDLTENQIPAAQKAAQDSQQQAQQASDLAQATGERLDAAKKDRVDLETKIKQTGADYDDAKQAVAQLARDSFHGSNASEVMDVVTNAKTTDEFVGKMQSDAAVTRSENNAADDAANTLSTSKSRKDRLSAIEQQITHLKQQSDEQAAQAQQAAQDAQAKQAQLNDLRDQGTAQRESLSKQQGDLTSQSAREAAQIVEMKSQIDSYNQQVAAAAAAASAQAGVQQQLRPTSNGDGSPAAQSSGSGGGSNGGGSSNSSSSSSNNTGSNSGGGSAVGMNYGVPGGCPEGSGFCYGHSTGNSIGGGAYPSRQCTLWAYLRRSQLGLPVGSYMGNGGQWANTARGLGYLVNNTPHVGAAMVFTPGQSVGGHWTADWSYGHVAVVERVNGDGSVLISEGGTGFASFPAYETIYGAGNYQYIHY</sequence>
<gene>
    <name evidence="4" type="ORF">BMONG18_0640</name>
</gene>
<name>A0A423UEB2_9BIFI</name>
<dbReference type="PANTHER" id="PTHR23159:SF66">
    <property type="entry name" value="OS04G0158400 PROTEIN"/>
    <property type="match status" value="1"/>
</dbReference>
<dbReference type="AlphaFoldDB" id="A0A423UEB2"/>
<accession>A0A423UEB2</accession>
<dbReference type="PROSITE" id="PS50911">
    <property type="entry name" value="CHAP"/>
    <property type="match status" value="1"/>
</dbReference>
<feature type="chain" id="PRO_5039428500" evidence="2">
    <location>
        <begin position="24"/>
        <end position="489"/>
    </location>
</feature>
<dbReference type="Gene3D" id="3.90.1720.10">
    <property type="entry name" value="endopeptidase domain like (from Nostoc punctiforme)"/>
    <property type="match status" value="1"/>
</dbReference>
<feature type="signal peptide" evidence="2">
    <location>
        <begin position="1"/>
        <end position="23"/>
    </location>
</feature>
<evidence type="ECO:0000256" key="2">
    <source>
        <dbReference type="SAM" id="SignalP"/>
    </source>
</evidence>
<protein>
    <submittedName>
        <fullName evidence="4">Amidase</fullName>
    </submittedName>
</protein>
<feature type="region of interest" description="Disordered" evidence="1">
    <location>
        <begin position="220"/>
        <end position="260"/>
    </location>
</feature>
<feature type="domain" description="Peptidase C51" evidence="3">
    <location>
        <begin position="356"/>
        <end position="488"/>
    </location>
</feature>
<evidence type="ECO:0000313" key="4">
    <source>
        <dbReference type="EMBL" id="ROT87030.1"/>
    </source>
</evidence>
<feature type="compositionally biased region" description="Low complexity" evidence="1">
    <location>
        <begin position="325"/>
        <end position="337"/>
    </location>
</feature>
<evidence type="ECO:0000259" key="3">
    <source>
        <dbReference type="PROSITE" id="PS50911"/>
    </source>
</evidence>
<dbReference type="InterPro" id="IPR038765">
    <property type="entry name" value="Papain-like_cys_pep_sf"/>
</dbReference>
<dbReference type="Proteomes" id="UP000285266">
    <property type="component" value="Unassembled WGS sequence"/>
</dbReference>
<comment type="caution">
    <text evidence="4">The sequence shown here is derived from an EMBL/GenBank/DDBJ whole genome shotgun (WGS) entry which is preliminary data.</text>
</comment>
<organism evidence="4 5">
    <name type="scientific">Bifidobacterium mongoliense</name>
    <dbReference type="NCBI Taxonomy" id="518643"/>
    <lineage>
        <taxon>Bacteria</taxon>
        <taxon>Bacillati</taxon>
        <taxon>Actinomycetota</taxon>
        <taxon>Actinomycetes</taxon>
        <taxon>Bifidobacteriales</taxon>
        <taxon>Bifidobacteriaceae</taxon>
        <taxon>Bifidobacterium</taxon>
    </lineage>
</organism>
<dbReference type="SUPFAM" id="SSF54001">
    <property type="entry name" value="Cysteine proteinases"/>
    <property type="match status" value="1"/>
</dbReference>
<evidence type="ECO:0000256" key="1">
    <source>
        <dbReference type="SAM" id="MobiDB-lite"/>
    </source>
</evidence>
<feature type="region of interest" description="Disordered" evidence="1">
    <location>
        <begin position="294"/>
        <end position="340"/>
    </location>
</feature>
<dbReference type="PANTHER" id="PTHR23159">
    <property type="entry name" value="CENTROSOMAL PROTEIN 2"/>
    <property type="match status" value="1"/>
</dbReference>
<proteinExistence type="predicted"/>
<feature type="compositionally biased region" description="Gly residues" evidence="1">
    <location>
        <begin position="314"/>
        <end position="324"/>
    </location>
</feature>
<feature type="compositionally biased region" description="Polar residues" evidence="1">
    <location>
        <begin position="242"/>
        <end position="260"/>
    </location>
</feature>
<dbReference type="Pfam" id="PF05257">
    <property type="entry name" value="CHAP"/>
    <property type="match status" value="1"/>
</dbReference>
<reference evidence="4 5" key="1">
    <citation type="submission" date="2018-07" db="EMBL/GenBank/DDBJ databases">
        <title>The role of parmesan cheese in vectoring bovine microbiota.</title>
        <authorList>
            <person name="Lugli G.A."/>
            <person name="Milani C."/>
        </authorList>
    </citation>
    <scope>NUCLEOTIDE SEQUENCE [LARGE SCALE GENOMIC DNA]</scope>
    <source>
        <strain evidence="4 5">BMONG18</strain>
    </source>
</reference>